<accession>A0AAW2I009</accession>
<organism evidence="2">
    <name type="scientific">Menopon gallinae</name>
    <name type="common">poultry shaft louse</name>
    <dbReference type="NCBI Taxonomy" id="328185"/>
    <lineage>
        <taxon>Eukaryota</taxon>
        <taxon>Metazoa</taxon>
        <taxon>Ecdysozoa</taxon>
        <taxon>Arthropoda</taxon>
        <taxon>Hexapoda</taxon>
        <taxon>Insecta</taxon>
        <taxon>Pterygota</taxon>
        <taxon>Neoptera</taxon>
        <taxon>Paraneoptera</taxon>
        <taxon>Psocodea</taxon>
        <taxon>Troctomorpha</taxon>
        <taxon>Phthiraptera</taxon>
        <taxon>Amblycera</taxon>
        <taxon>Menoponidae</taxon>
        <taxon>Menopon</taxon>
    </lineage>
</organism>
<dbReference type="AlphaFoldDB" id="A0AAW2I009"/>
<evidence type="ECO:0000256" key="1">
    <source>
        <dbReference type="SAM" id="MobiDB-lite"/>
    </source>
</evidence>
<proteinExistence type="predicted"/>
<feature type="compositionally biased region" description="Basic and acidic residues" evidence="1">
    <location>
        <begin position="13"/>
        <end position="23"/>
    </location>
</feature>
<evidence type="ECO:0000313" key="2">
    <source>
        <dbReference type="EMBL" id="KAL0275121.1"/>
    </source>
</evidence>
<dbReference type="EMBL" id="JARGDH010000002">
    <property type="protein sequence ID" value="KAL0275121.1"/>
    <property type="molecule type" value="Genomic_DNA"/>
</dbReference>
<reference evidence="2" key="1">
    <citation type="journal article" date="2024" name="Gigascience">
        <title>Chromosome-level genome of the poultry shaft louse Menopon gallinae provides insight into the host-switching and adaptive evolution of parasitic lice.</title>
        <authorList>
            <person name="Xu Y."/>
            <person name="Ma L."/>
            <person name="Liu S."/>
            <person name="Liang Y."/>
            <person name="Liu Q."/>
            <person name="He Z."/>
            <person name="Tian L."/>
            <person name="Duan Y."/>
            <person name="Cai W."/>
            <person name="Li H."/>
            <person name="Song F."/>
        </authorList>
    </citation>
    <scope>NUCLEOTIDE SEQUENCE</scope>
    <source>
        <strain evidence="2">Cailab_2023a</strain>
    </source>
</reference>
<name>A0AAW2I009_9NEOP</name>
<protein>
    <submittedName>
        <fullName evidence="2">Uncharacterized protein</fullName>
    </submittedName>
</protein>
<comment type="caution">
    <text evidence="2">The sequence shown here is derived from an EMBL/GenBank/DDBJ whole genome shotgun (WGS) entry which is preliminary data.</text>
</comment>
<feature type="region of interest" description="Disordered" evidence="1">
    <location>
        <begin position="1"/>
        <end position="32"/>
    </location>
</feature>
<gene>
    <name evidence="2" type="ORF">PYX00_003081</name>
</gene>
<sequence>MARYPRTTRSQRKSRDERQSEKRLGRRVTATAEAYTETMAGNPKISPGAIAIKTEDKTHVEVPRETGAITLNVGQSRVRKVQNGELLLQEPIPDHQPKTIKKQQKSAGTTTHSVIDNNAAEEPTGWYQQPAAASPQRFFTPTYLLNWRRPPSSFPDSESSSSTRTLYDRNGHHLRFWNLRAPSREEDKLQTSSKQYLTVHGIVIPPKLEGV</sequence>